<dbReference type="RefSeq" id="WP_000226573.1">
    <property type="nucleotide sequence ID" value="NC_012472.1"/>
</dbReference>
<dbReference type="InterPro" id="IPR050390">
    <property type="entry name" value="C5-Methyltransferase"/>
</dbReference>
<evidence type="ECO:0000256" key="1">
    <source>
        <dbReference type="ARBA" id="ARBA00022603"/>
    </source>
</evidence>
<comment type="similarity">
    <text evidence="5 6">Belongs to the class I-like SAM-binding methyltransferase superfamily. C5-methyltransferase family.</text>
</comment>
<dbReference type="PATRIC" id="fig|572264.18.peg.913"/>
<keyword evidence="4" id="KW-0680">Restriction system</keyword>
<dbReference type="Gene3D" id="3.40.50.150">
    <property type="entry name" value="Vaccinia Virus protein VP39"/>
    <property type="match status" value="1"/>
</dbReference>
<dbReference type="PROSITE" id="PS51679">
    <property type="entry name" value="SAM_MT_C5"/>
    <property type="match status" value="1"/>
</dbReference>
<dbReference type="EMBL" id="CP001407">
    <property type="protein sequence ID" value="ACO29840.1"/>
    <property type="molecule type" value="Genomic_DNA"/>
</dbReference>
<evidence type="ECO:0000256" key="5">
    <source>
        <dbReference type="PROSITE-ProRule" id="PRU01016"/>
    </source>
</evidence>
<dbReference type="GO" id="GO:0044027">
    <property type="term" value="P:negative regulation of gene expression via chromosomal CpG island methylation"/>
    <property type="evidence" value="ECO:0007669"/>
    <property type="project" value="TreeGrafter"/>
</dbReference>
<keyword evidence="1 5" id="KW-0489">Methyltransferase</keyword>
<dbReference type="GO" id="GO:0003677">
    <property type="term" value="F:DNA binding"/>
    <property type="evidence" value="ECO:0007669"/>
    <property type="project" value="TreeGrafter"/>
</dbReference>
<dbReference type="PROSITE" id="PS00094">
    <property type="entry name" value="C5_MTASE_1"/>
    <property type="match status" value="1"/>
</dbReference>
<dbReference type="GO" id="GO:0009307">
    <property type="term" value="P:DNA restriction-modification system"/>
    <property type="evidence" value="ECO:0007669"/>
    <property type="project" value="UniProtKB-KW"/>
</dbReference>
<evidence type="ECO:0000256" key="2">
    <source>
        <dbReference type="ARBA" id="ARBA00022679"/>
    </source>
</evidence>
<dbReference type="InterPro" id="IPR018117">
    <property type="entry name" value="C5_DNA_meth_AS"/>
</dbReference>
<organism evidence="8 9">
    <name type="scientific">Bacillus cereus (strain 03BB102)</name>
    <dbReference type="NCBI Taxonomy" id="572264"/>
    <lineage>
        <taxon>Bacteria</taxon>
        <taxon>Bacillati</taxon>
        <taxon>Bacillota</taxon>
        <taxon>Bacilli</taxon>
        <taxon>Bacillales</taxon>
        <taxon>Bacillaceae</taxon>
        <taxon>Bacillus</taxon>
        <taxon>Bacillus cereus group</taxon>
    </lineage>
</organism>
<dbReference type="EC" id="2.1.1.37" evidence="7"/>
<dbReference type="Proteomes" id="UP000002210">
    <property type="component" value="Chromosome"/>
</dbReference>
<accession>A0A158RR24</accession>
<sequence>MVARVIDLFCGCGGISEGFRLSGFEIVGGLDINEDAVETFNKNFPDSQAYCADIEKIKNDDIPFMFDLLGDIDVIVGGPPCQGFSSANRWQKEIEDPRNKLFYEYIRFVEVLKPKVVLIENVRGILTRDNGYAKNKIYEILQRSGYNVDSAVLDASEYGVPQKRLRAFFLATRQDIPQITFEKLVKQPKVLVKEAIEELYVLEKKAQKGETTYLLQSKPASPYQNYLRNTENKIMNHEIKYPADIQQQRISHVPQGGNWRDIPEELFPNQRKNRHSSAYKRLNEEDVSVTIDTGNAHSNYFHTIFHRIPTVREAARLQSFKDSFVFSGSRTGQYRQVGNAVPPLLAKAIADVIKEGITNE</sequence>
<dbReference type="KEGG" id="bcx:BCA_0971"/>
<dbReference type="PANTHER" id="PTHR10629:SF52">
    <property type="entry name" value="DNA (CYTOSINE-5)-METHYLTRANSFERASE 1"/>
    <property type="match status" value="1"/>
</dbReference>
<dbReference type="Pfam" id="PF00145">
    <property type="entry name" value="DNA_methylase"/>
    <property type="match status" value="1"/>
</dbReference>
<evidence type="ECO:0000313" key="9">
    <source>
        <dbReference type="Proteomes" id="UP000002210"/>
    </source>
</evidence>
<protein>
    <recommendedName>
        <fullName evidence="7">Cytosine-specific methyltransferase</fullName>
        <ecNumber evidence="7">2.1.1.37</ecNumber>
    </recommendedName>
</protein>
<dbReference type="SUPFAM" id="SSF53335">
    <property type="entry name" value="S-adenosyl-L-methionine-dependent methyltransferases"/>
    <property type="match status" value="1"/>
</dbReference>
<dbReference type="InterPro" id="IPR001525">
    <property type="entry name" value="C5_MeTfrase"/>
</dbReference>
<dbReference type="NCBIfam" id="TIGR00675">
    <property type="entry name" value="dcm"/>
    <property type="match status" value="1"/>
</dbReference>
<reference evidence="8 9" key="1">
    <citation type="submission" date="2009-02" db="EMBL/GenBank/DDBJ databases">
        <title>Genome sequence of Bacillus cereus 03BB102.</title>
        <authorList>
            <person name="Dodson R.J."/>
            <person name="Jackson P."/>
            <person name="Munk A.C."/>
            <person name="Brettin T."/>
            <person name="Bruce D."/>
            <person name="Detter C."/>
            <person name="Tapia R."/>
            <person name="Han C."/>
            <person name="Sutton G."/>
            <person name="Sims D."/>
        </authorList>
    </citation>
    <scope>NUCLEOTIDE SEQUENCE [LARGE SCALE GENOMIC DNA]</scope>
    <source>
        <strain evidence="8 9">03BB102</strain>
    </source>
</reference>
<keyword evidence="3 5" id="KW-0949">S-adenosyl-L-methionine</keyword>
<dbReference type="CDD" id="cd00315">
    <property type="entry name" value="Cyt_C5_DNA_methylase"/>
    <property type="match status" value="1"/>
</dbReference>
<dbReference type="GO" id="GO:0003886">
    <property type="term" value="F:DNA (cytosine-5-)-methyltransferase activity"/>
    <property type="evidence" value="ECO:0007669"/>
    <property type="project" value="UniProtKB-EC"/>
</dbReference>
<evidence type="ECO:0000256" key="6">
    <source>
        <dbReference type="RuleBase" id="RU000416"/>
    </source>
</evidence>
<evidence type="ECO:0000256" key="3">
    <source>
        <dbReference type="ARBA" id="ARBA00022691"/>
    </source>
</evidence>
<evidence type="ECO:0000313" key="8">
    <source>
        <dbReference type="EMBL" id="ACO29840.1"/>
    </source>
</evidence>
<comment type="catalytic activity">
    <reaction evidence="7">
        <text>a 2'-deoxycytidine in DNA + S-adenosyl-L-methionine = a 5-methyl-2'-deoxycytidine in DNA + S-adenosyl-L-homocysteine + H(+)</text>
        <dbReference type="Rhea" id="RHEA:13681"/>
        <dbReference type="Rhea" id="RHEA-COMP:11369"/>
        <dbReference type="Rhea" id="RHEA-COMP:11370"/>
        <dbReference type="ChEBI" id="CHEBI:15378"/>
        <dbReference type="ChEBI" id="CHEBI:57856"/>
        <dbReference type="ChEBI" id="CHEBI:59789"/>
        <dbReference type="ChEBI" id="CHEBI:85452"/>
        <dbReference type="ChEBI" id="CHEBI:85454"/>
        <dbReference type="EC" id="2.1.1.37"/>
    </reaction>
</comment>
<keyword evidence="2 5" id="KW-0808">Transferase</keyword>
<dbReference type="PANTHER" id="PTHR10629">
    <property type="entry name" value="CYTOSINE-SPECIFIC METHYLTRANSFERASE"/>
    <property type="match status" value="1"/>
</dbReference>
<dbReference type="Gene3D" id="3.90.120.10">
    <property type="entry name" value="DNA Methylase, subunit A, domain 2"/>
    <property type="match status" value="1"/>
</dbReference>
<evidence type="ECO:0000256" key="4">
    <source>
        <dbReference type="ARBA" id="ARBA00022747"/>
    </source>
</evidence>
<dbReference type="REBASE" id="20589">
    <property type="entry name" value="M1.Bce03ORF971P"/>
</dbReference>
<dbReference type="InterPro" id="IPR029063">
    <property type="entry name" value="SAM-dependent_MTases_sf"/>
</dbReference>
<evidence type="ECO:0000256" key="7">
    <source>
        <dbReference type="RuleBase" id="RU000417"/>
    </source>
</evidence>
<feature type="active site" evidence="5">
    <location>
        <position position="81"/>
    </location>
</feature>
<dbReference type="InterPro" id="IPR031303">
    <property type="entry name" value="C5_meth_CS"/>
</dbReference>
<dbReference type="PROSITE" id="PS00095">
    <property type="entry name" value="C5_MTASE_2"/>
    <property type="match status" value="1"/>
</dbReference>
<proteinExistence type="inferred from homology"/>
<dbReference type="GO" id="GO:0032259">
    <property type="term" value="P:methylation"/>
    <property type="evidence" value="ECO:0007669"/>
    <property type="project" value="UniProtKB-KW"/>
</dbReference>
<gene>
    <name evidence="8" type="ordered locus">BCA_0971</name>
</gene>
<dbReference type="PRINTS" id="PR00105">
    <property type="entry name" value="C5METTRFRASE"/>
</dbReference>
<name>A0A158RR24_BACC3</name>
<dbReference type="AlphaFoldDB" id="A0A158RR24"/>